<dbReference type="OrthoDB" id="9770625at2"/>
<dbReference type="PROSITE" id="PS51257">
    <property type="entry name" value="PROKAR_LIPOPROTEIN"/>
    <property type="match status" value="1"/>
</dbReference>
<comment type="caution">
    <text evidence="5">The sequence shown here is derived from an EMBL/GenBank/DDBJ whole genome shotgun (WGS) entry which is preliminary data.</text>
</comment>
<accession>A0A543IZ71</accession>
<evidence type="ECO:0000256" key="4">
    <source>
        <dbReference type="SAM" id="SignalP"/>
    </source>
</evidence>
<gene>
    <name evidence="5" type="ORF">FHX40_2596</name>
</gene>
<dbReference type="SUPFAM" id="SSF53850">
    <property type="entry name" value="Periplasmic binding protein-like II"/>
    <property type="match status" value="1"/>
</dbReference>
<dbReference type="PANTHER" id="PTHR43649:SF34">
    <property type="entry name" value="ABC TRANSPORTER PERIPLASMIC-BINDING PROTEIN YCJN-RELATED"/>
    <property type="match status" value="1"/>
</dbReference>
<dbReference type="Pfam" id="PF01547">
    <property type="entry name" value="SBP_bac_1"/>
    <property type="match status" value="1"/>
</dbReference>
<keyword evidence="2" id="KW-0813">Transport</keyword>
<reference evidence="5 6" key="1">
    <citation type="submission" date="2019-06" db="EMBL/GenBank/DDBJ databases">
        <title>Sequencing the genomes of 1000 actinobacteria strains.</title>
        <authorList>
            <person name="Klenk H.-P."/>
        </authorList>
    </citation>
    <scope>NUCLEOTIDE SEQUENCE [LARGE SCALE GENOMIC DNA]</scope>
    <source>
        <strain evidence="5 6">DSM 43186</strain>
    </source>
</reference>
<dbReference type="Gene3D" id="3.40.190.10">
    <property type="entry name" value="Periplasmic binding protein-like II"/>
    <property type="match status" value="1"/>
</dbReference>
<evidence type="ECO:0000256" key="3">
    <source>
        <dbReference type="ARBA" id="ARBA00022729"/>
    </source>
</evidence>
<sequence length="459" mass="49816">MPRGFIAALVAAAVAVLGTACGGADEDRDTITVWTQENLPDRMAVQRELADAFTRSTGVRVLLVGVAEDQFSRVVRSAAAAGRLPDVIGALPLASVRELEANDLLDTETPGRVVERLGRDTFLRRALELGSADGRLLAVPSDAWVQLILYREDLFARAGLDPPDSYARLRAAASRLHRGGTAGVALAVGPSDTFTAQTFEYVALANGCELVGRDGRVTIGDARCEHAFAFYAELARRYSVPGTQSLNSVRATYFSGKAAIAIWSSFILDELAGLRSDALPSCAECRDDPGWLARHTGVVTALRGPDAAHAARYGEIVSWAITREADRDKAERFVTYMMEAGYERWLGMAPEGKIPVRTGTRDDPRRFAEAWDRLPAGVDRTRPLDEVYPRALLDRLRASVEHIERWGVEQGQGRLVGAIMGELPVPRALSALVEGSLTPRQAAAQAQRDVEAVKRGIRE</sequence>
<evidence type="ECO:0000256" key="2">
    <source>
        <dbReference type="ARBA" id="ARBA00022448"/>
    </source>
</evidence>
<feature type="chain" id="PRO_5039108416" evidence="4">
    <location>
        <begin position="23"/>
        <end position="459"/>
    </location>
</feature>
<keyword evidence="3 4" id="KW-0732">Signal</keyword>
<protein>
    <submittedName>
        <fullName evidence="5">Carbohydrate ABC transporter substrate-binding protein (CUT1 family)</fullName>
    </submittedName>
</protein>
<dbReference type="PANTHER" id="PTHR43649">
    <property type="entry name" value="ARABINOSE-BINDING PROTEIN-RELATED"/>
    <property type="match status" value="1"/>
</dbReference>
<dbReference type="Proteomes" id="UP000319213">
    <property type="component" value="Unassembled WGS sequence"/>
</dbReference>
<evidence type="ECO:0000313" key="5">
    <source>
        <dbReference type="EMBL" id="TQM75874.1"/>
    </source>
</evidence>
<evidence type="ECO:0000313" key="6">
    <source>
        <dbReference type="Proteomes" id="UP000319213"/>
    </source>
</evidence>
<dbReference type="InterPro" id="IPR006059">
    <property type="entry name" value="SBP"/>
</dbReference>
<comment type="similarity">
    <text evidence="1">Belongs to the bacterial solute-binding protein 1 family.</text>
</comment>
<feature type="signal peptide" evidence="4">
    <location>
        <begin position="1"/>
        <end position="22"/>
    </location>
</feature>
<keyword evidence="6" id="KW-1185">Reference proteome</keyword>
<dbReference type="EMBL" id="VFPQ01000001">
    <property type="protein sequence ID" value="TQM75874.1"/>
    <property type="molecule type" value="Genomic_DNA"/>
</dbReference>
<dbReference type="AlphaFoldDB" id="A0A543IZ71"/>
<name>A0A543IZ71_9ACTN</name>
<proteinExistence type="inferred from homology"/>
<dbReference type="RefSeq" id="WP_142259823.1">
    <property type="nucleotide sequence ID" value="NZ_BMPV01000001.1"/>
</dbReference>
<dbReference type="InterPro" id="IPR050490">
    <property type="entry name" value="Bact_solute-bd_prot1"/>
</dbReference>
<organism evidence="5 6">
    <name type="scientific">Thermopolyspora flexuosa</name>
    <dbReference type="NCBI Taxonomy" id="103836"/>
    <lineage>
        <taxon>Bacteria</taxon>
        <taxon>Bacillati</taxon>
        <taxon>Actinomycetota</taxon>
        <taxon>Actinomycetes</taxon>
        <taxon>Streptosporangiales</taxon>
        <taxon>Streptosporangiaceae</taxon>
        <taxon>Thermopolyspora</taxon>
    </lineage>
</organism>
<evidence type="ECO:0000256" key="1">
    <source>
        <dbReference type="ARBA" id="ARBA00008520"/>
    </source>
</evidence>